<dbReference type="GO" id="GO:0016788">
    <property type="term" value="F:hydrolase activity, acting on ester bonds"/>
    <property type="evidence" value="ECO:0007669"/>
    <property type="project" value="InterPro"/>
</dbReference>
<dbReference type="InterPro" id="IPR001130">
    <property type="entry name" value="TatD-like"/>
</dbReference>
<protein>
    <submittedName>
        <fullName evidence="1">TatD DNase family Scn1</fullName>
    </submittedName>
</protein>
<dbReference type="InterPro" id="IPR053044">
    <property type="entry name" value="Metallo-hydrolase/TatD-type"/>
</dbReference>
<reference evidence="1" key="2">
    <citation type="submission" date="2020-11" db="EMBL/GenBank/DDBJ databases">
        <authorList>
            <consortium name="DOE Joint Genome Institute"/>
            <person name="Kuo A."/>
            <person name="Miyauchi S."/>
            <person name="Kiss E."/>
            <person name="Drula E."/>
            <person name="Kohler A."/>
            <person name="Sanchez-Garcia M."/>
            <person name="Andreopoulos B."/>
            <person name="Barry K.W."/>
            <person name="Bonito G."/>
            <person name="Buee M."/>
            <person name="Carver A."/>
            <person name="Chen C."/>
            <person name="Cichocki N."/>
            <person name="Clum A."/>
            <person name="Culley D."/>
            <person name="Crous P.W."/>
            <person name="Fauchery L."/>
            <person name="Girlanda M."/>
            <person name="Hayes R."/>
            <person name="Keri Z."/>
            <person name="Labutti K."/>
            <person name="Lipzen A."/>
            <person name="Lombard V."/>
            <person name="Magnuson J."/>
            <person name="Maillard F."/>
            <person name="Morin E."/>
            <person name="Murat C."/>
            <person name="Nolan M."/>
            <person name="Ohm R."/>
            <person name="Pangilinan J."/>
            <person name="Pereira M."/>
            <person name="Perotto S."/>
            <person name="Peter M."/>
            <person name="Riley R."/>
            <person name="Sitrit Y."/>
            <person name="Stielow B."/>
            <person name="Szollosi G."/>
            <person name="Zifcakova L."/>
            <person name="Stursova M."/>
            <person name="Spatafora J.W."/>
            <person name="Tedersoo L."/>
            <person name="Vaario L.-M."/>
            <person name="Yamada A."/>
            <person name="Yan M."/>
            <person name="Wang P."/>
            <person name="Xu J."/>
            <person name="Bruns T."/>
            <person name="Baldrian P."/>
            <person name="Vilgalys R."/>
            <person name="Henrissat B."/>
            <person name="Grigoriev I.V."/>
            <person name="Hibbett D."/>
            <person name="Nagy L.G."/>
            <person name="Martin F.M."/>
        </authorList>
    </citation>
    <scope>NUCLEOTIDE SEQUENCE</scope>
    <source>
        <strain evidence="1">UH-Tt-Lm1</strain>
    </source>
</reference>
<sequence>MEFPPPSVLAHVVDVHCHPTDTDIPDGFPEDLHITICAMSAQTRDQPLVRELTAKCPERVIPAFGYHPWWAHQIALTKPESKRKHYESILLSSSPSEEDLVAFEKVLESQPEPRLFDDILSEVRKNLLDFPNALVGEIGLDRAVRIPYDYDATPRILTRFTIPVEHQLKIFETQLELAVELRRSVSMHCVKAHDATISVFARMAKKFGDKFWDVSVDLHSCGVSPQVWKDIEKKYCNIFISLSAIHNTRSENHKKLIETVSPQRLLIESDYNTMSELTPQTIKMLNTVSKIKGWPIEQEWTDDGDIDGVGARLNIPEGEWGAVRRLEVNWKAFLKGGHRPEQKVLSKFKRFQNDWVSDDEA</sequence>
<reference evidence="1" key="1">
    <citation type="journal article" date="2020" name="Nat. Commun.">
        <title>Large-scale genome sequencing of mycorrhizal fungi provides insights into the early evolution of symbiotic traits.</title>
        <authorList>
            <person name="Miyauchi S."/>
            <person name="Kiss E."/>
            <person name="Kuo A."/>
            <person name="Drula E."/>
            <person name="Kohler A."/>
            <person name="Sanchez-Garcia M."/>
            <person name="Morin E."/>
            <person name="Andreopoulos B."/>
            <person name="Barry K.W."/>
            <person name="Bonito G."/>
            <person name="Buee M."/>
            <person name="Carver A."/>
            <person name="Chen C."/>
            <person name="Cichocki N."/>
            <person name="Clum A."/>
            <person name="Culley D."/>
            <person name="Crous P.W."/>
            <person name="Fauchery L."/>
            <person name="Girlanda M."/>
            <person name="Hayes R.D."/>
            <person name="Keri Z."/>
            <person name="LaButti K."/>
            <person name="Lipzen A."/>
            <person name="Lombard V."/>
            <person name="Magnuson J."/>
            <person name="Maillard F."/>
            <person name="Murat C."/>
            <person name="Nolan M."/>
            <person name="Ohm R.A."/>
            <person name="Pangilinan J."/>
            <person name="Pereira M.F."/>
            <person name="Perotto S."/>
            <person name="Peter M."/>
            <person name="Pfister S."/>
            <person name="Riley R."/>
            <person name="Sitrit Y."/>
            <person name="Stielow J.B."/>
            <person name="Szollosi G."/>
            <person name="Zifcakova L."/>
            <person name="Stursova M."/>
            <person name="Spatafora J.W."/>
            <person name="Tedersoo L."/>
            <person name="Vaario L.M."/>
            <person name="Yamada A."/>
            <person name="Yan M."/>
            <person name="Wang P."/>
            <person name="Xu J."/>
            <person name="Bruns T."/>
            <person name="Baldrian P."/>
            <person name="Vilgalys R."/>
            <person name="Dunand C."/>
            <person name="Henrissat B."/>
            <person name="Grigoriev I.V."/>
            <person name="Hibbett D."/>
            <person name="Nagy L.G."/>
            <person name="Martin F.M."/>
        </authorList>
    </citation>
    <scope>NUCLEOTIDE SEQUENCE</scope>
    <source>
        <strain evidence="1">UH-Tt-Lm1</strain>
    </source>
</reference>
<dbReference type="SUPFAM" id="SSF51556">
    <property type="entry name" value="Metallo-dependent hydrolases"/>
    <property type="match status" value="1"/>
</dbReference>
<evidence type="ECO:0000313" key="2">
    <source>
        <dbReference type="Proteomes" id="UP000736335"/>
    </source>
</evidence>
<gene>
    <name evidence="1" type="ORF">BJ322DRAFT_1006526</name>
</gene>
<dbReference type="Gene3D" id="3.20.20.140">
    <property type="entry name" value="Metal-dependent hydrolases"/>
    <property type="match status" value="1"/>
</dbReference>
<keyword evidence="2" id="KW-1185">Reference proteome</keyword>
<dbReference type="PANTHER" id="PTHR47345:SF1">
    <property type="entry name" value="CUT9-INTERACTING PROTEIN SCN1"/>
    <property type="match status" value="1"/>
</dbReference>
<dbReference type="InterPro" id="IPR032466">
    <property type="entry name" value="Metal_Hydrolase"/>
</dbReference>
<dbReference type="EMBL" id="WIUZ02000007">
    <property type="protein sequence ID" value="KAF9785561.1"/>
    <property type="molecule type" value="Genomic_DNA"/>
</dbReference>
<comment type="caution">
    <text evidence="1">The sequence shown here is derived from an EMBL/GenBank/DDBJ whole genome shotgun (WGS) entry which is preliminary data.</text>
</comment>
<dbReference type="PANTHER" id="PTHR47345">
    <property type="entry name" value="CUT9-INTERACTING PROTEIN SCN1"/>
    <property type="match status" value="1"/>
</dbReference>
<evidence type="ECO:0000313" key="1">
    <source>
        <dbReference type="EMBL" id="KAF9785561.1"/>
    </source>
</evidence>
<dbReference type="OrthoDB" id="413993at2759"/>
<accession>A0A9P6L6L3</accession>
<organism evidence="1 2">
    <name type="scientific">Thelephora terrestris</name>
    <dbReference type="NCBI Taxonomy" id="56493"/>
    <lineage>
        <taxon>Eukaryota</taxon>
        <taxon>Fungi</taxon>
        <taxon>Dikarya</taxon>
        <taxon>Basidiomycota</taxon>
        <taxon>Agaricomycotina</taxon>
        <taxon>Agaricomycetes</taxon>
        <taxon>Thelephorales</taxon>
        <taxon>Thelephoraceae</taxon>
        <taxon>Thelephora</taxon>
    </lineage>
</organism>
<name>A0A9P6L6L3_9AGAM</name>
<dbReference type="Pfam" id="PF01026">
    <property type="entry name" value="TatD_DNase"/>
    <property type="match status" value="1"/>
</dbReference>
<dbReference type="Proteomes" id="UP000736335">
    <property type="component" value="Unassembled WGS sequence"/>
</dbReference>
<dbReference type="AlphaFoldDB" id="A0A9P6L6L3"/>
<proteinExistence type="predicted"/>